<keyword evidence="3 6" id="KW-0067">ATP-binding</keyword>
<dbReference type="Gene3D" id="3.90.640.10">
    <property type="entry name" value="Actin, Chain A, domain 4"/>
    <property type="match status" value="1"/>
</dbReference>
<evidence type="ECO:0000313" key="9">
    <source>
        <dbReference type="Proteomes" id="UP000321225"/>
    </source>
</evidence>
<dbReference type="SUPFAM" id="SSF53067">
    <property type="entry name" value="Actin-like ATPase domain"/>
    <property type="match status" value="2"/>
</dbReference>
<feature type="region of interest" description="Disordered" evidence="7">
    <location>
        <begin position="473"/>
        <end position="651"/>
    </location>
</feature>
<protein>
    <recommendedName>
        <fullName evidence="10">Molecular chaperone DnaK</fullName>
    </recommendedName>
</protein>
<evidence type="ECO:0008006" key="10">
    <source>
        <dbReference type="Google" id="ProtNLM"/>
    </source>
</evidence>
<evidence type="ECO:0000256" key="7">
    <source>
        <dbReference type="SAM" id="MobiDB-lite"/>
    </source>
</evidence>
<dbReference type="GO" id="GO:0005524">
    <property type="term" value="F:ATP binding"/>
    <property type="evidence" value="ECO:0007669"/>
    <property type="project" value="UniProtKB-KW"/>
</dbReference>
<sequence length="651" mass="66744">MGEYEAVLALDLGISRITAASAGHAQSEDVETDSYVLGHRGGSTAALAFVADDGEILFGDVAEQRGFSRPDNLIRGFTAEIGDEIPLMAGGSAVPAAELTAQLATWAAGLAAQTREQRPAIAITHPAAWTSHRIDALRTALSGAGFEDVRFMTAAEAAIRHHDAMLRDAGAPPLPVNAVVAVYDLGGEAFEATIVRKDSEAEFRILGEPVAIADAAGSLFDDLLLDHALRTSGADDTVSTVDDAAARVAFARLRRACVAAKESLSFDADATIPVTLPGRSASVRITRSELETMIDPALERTLDAVEQALDGAKVSQNQLEHVLLLGGSSRIPLVAQRLSERVDRPIVSAPDAAAALGAARAALLEHQESAELAALPAAHAESEPAAAAQADDAPPRLRKRHLIPLFATASVRSASPAIVTIAAVLAAVGVSTSTAGAAILRDVTAEIPPAATTAPEVVDEATAADPFAPLFSGTGTLTAPDEIAPRASVPAPAPIIVKDDAPDPGPRSAVRDTLSAEKTPRASAPKSPRQRGPVVENAAAPVSDPRPTPKPTPRPTPSPTSQPAPDPGPTDPGPTTPPDDPTPTTPPPDPTPTTPPADPTPTTPPADPTPTDPVPSDPPADPTPTVPPPSDPTPPPPSEEPSPPPPSVEPI</sequence>
<evidence type="ECO:0000256" key="2">
    <source>
        <dbReference type="ARBA" id="ARBA00022741"/>
    </source>
</evidence>
<dbReference type="GO" id="GO:0140662">
    <property type="term" value="F:ATP-dependent protein folding chaperone"/>
    <property type="evidence" value="ECO:0007669"/>
    <property type="project" value="InterPro"/>
</dbReference>
<dbReference type="Gene3D" id="3.30.420.40">
    <property type="match status" value="2"/>
</dbReference>
<proteinExistence type="inferred from homology"/>
<evidence type="ECO:0000256" key="5">
    <source>
        <dbReference type="ARBA" id="ARBA00023186"/>
    </source>
</evidence>
<name>A0A511AFM7_9MICO</name>
<reference evidence="8 9" key="1">
    <citation type="submission" date="2019-07" db="EMBL/GenBank/DDBJ databases">
        <title>Whole genome shotgun sequence of Microbacterium aerolatum NBRC 103071.</title>
        <authorList>
            <person name="Hosoyama A."/>
            <person name="Uohara A."/>
            <person name="Ohji S."/>
            <person name="Ichikawa N."/>
        </authorList>
    </citation>
    <scope>NUCLEOTIDE SEQUENCE [LARGE SCALE GENOMIC DNA]</scope>
    <source>
        <strain evidence="8 9">NBRC 103071</strain>
    </source>
</reference>
<dbReference type="PANTHER" id="PTHR19375">
    <property type="entry name" value="HEAT SHOCK PROTEIN 70KDA"/>
    <property type="match status" value="1"/>
</dbReference>
<feature type="compositionally biased region" description="Pro residues" evidence="7">
    <location>
        <begin position="544"/>
        <end position="651"/>
    </location>
</feature>
<dbReference type="InterPro" id="IPR043129">
    <property type="entry name" value="ATPase_NBD"/>
</dbReference>
<organism evidence="8 9">
    <name type="scientific">Microbacterium aerolatum</name>
    <dbReference type="NCBI Taxonomy" id="153731"/>
    <lineage>
        <taxon>Bacteria</taxon>
        <taxon>Bacillati</taxon>
        <taxon>Actinomycetota</taxon>
        <taxon>Actinomycetes</taxon>
        <taxon>Micrococcales</taxon>
        <taxon>Microbacteriaceae</taxon>
        <taxon>Microbacterium</taxon>
    </lineage>
</organism>
<dbReference type="EMBL" id="BJUW01000009">
    <property type="protein sequence ID" value="GEK86954.1"/>
    <property type="molecule type" value="Genomic_DNA"/>
</dbReference>
<comment type="similarity">
    <text evidence="1 6">Belongs to the heat shock protein 70 family.</text>
</comment>
<dbReference type="AlphaFoldDB" id="A0A511AFM7"/>
<evidence type="ECO:0000313" key="8">
    <source>
        <dbReference type="EMBL" id="GEK86954.1"/>
    </source>
</evidence>
<dbReference type="Pfam" id="PF00012">
    <property type="entry name" value="HSP70"/>
    <property type="match status" value="1"/>
</dbReference>
<dbReference type="InterPro" id="IPR018181">
    <property type="entry name" value="Heat_shock_70_CS"/>
</dbReference>
<dbReference type="PROSITE" id="PS01036">
    <property type="entry name" value="HSP70_3"/>
    <property type="match status" value="1"/>
</dbReference>
<evidence type="ECO:0000256" key="4">
    <source>
        <dbReference type="ARBA" id="ARBA00023016"/>
    </source>
</evidence>
<comment type="caution">
    <text evidence="8">The sequence shown here is derived from an EMBL/GenBank/DDBJ whole genome shotgun (WGS) entry which is preliminary data.</text>
</comment>
<dbReference type="RefSeq" id="WP_186806208.1">
    <property type="nucleotide sequence ID" value="NZ_BJUW01000009.1"/>
</dbReference>
<keyword evidence="2 6" id="KW-0547">Nucleotide-binding</keyword>
<dbReference type="PRINTS" id="PR01217">
    <property type="entry name" value="PRICHEXTENSN"/>
</dbReference>
<evidence type="ECO:0000256" key="3">
    <source>
        <dbReference type="ARBA" id="ARBA00022840"/>
    </source>
</evidence>
<evidence type="ECO:0000256" key="1">
    <source>
        <dbReference type="ARBA" id="ARBA00007381"/>
    </source>
</evidence>
<keyword evidence="9" id="KW-1185">Reference proteome</keyword>
<keyword evidence="5" id="KW-0143">Chaperone</keyword>
<accession>A0A511AFM7</accession>
<keyword evidence="4" id="KW-0346">Stress response</keyword>
<dbReference type="InterPro" id="IPR013126">
    <property type="entry name" value="Hsp_70_fam"/>
</dbReference>
<evidence type="ECO:0000256" key="6">
    <source>
        <dbReference type="RuleBase" id="RU003322"/>
    </source>
</evidence>
<gene>
    <name evidence="8" type="ORF">MAE01_21300</name>
</gene>
<dbReference type="Proteomes" id="UP000321225">
    <property type="component" value="Unassembled WGS sequence"/>
</dbReference>